<dbReference type="SUPFAM" id="SSF51182">
    <property type="entry name" value="RmlC-like cupins"/>
    <property type="match status" value="1"/>
</dbReference>
<sequence length="90" mass="10835">MEIKIMNKSKSELENLNVYSWPIWEKEKSKFSWEYTEKEQCYILKGRAIIKPKNKDKKVTIKKGDFVEFPEGMKCTWEILEDVKKHYTLG</sequence>
<dbReference type="PANTHER" id="PTHR33271">
    <property type="entry name" value="OS04G0445200 PROTEIN"/>
    <property type="match status" value="1"/>
</dbReference>
<dbReference type="InterPro" id="IPR008579">
    <property type="entry name" value="UGlyAH_Cupin_dom"/>
</dbReference>
<evidence type="ECO:0000259" key="1">
    <source>
        <dbReference type="Pfam" id="PF05899"/>
    </source>
</evidence>
<feature type="domain" description="(S)-ureidoglycine aminohydrolase cupin" evidence="1">
    <location>
        <begin position="14"/>
        <end position="87"/>
    </location>
</feature>
<protein>
    <submittedName>
        <fullName evidence="2">Cupin domain-containing protein</fullName>
    </submittedName>
</protein>
<dbReference type="EMBL" id="VSIX01000065">
    <property type="protein sequence ID" value="TYB30907.1"/>
    <property type="molecule type" value="Genomic_DNA"/>
</dbReference>
<dbReference type="Gene3D" id="2.60.120.10">
    <property type="entry name" value="Jelly Rolls"/>
    <property type="match status" value="1"/>
</dbReference>
<dbReference type="CDD" id="cd02227">
    <property type="entry name" value="cupin_TM1112-like"/>
    <property type="match status" value="1"/>
</dbReference>
<reference evidence="2" key="1">
    <citation type="submission" date="2019-08" db="EMBL/GenBank/DDBJ databases">
        <title>Genomic characterization of a novel candidate phylum (ARYD3) from a high temperature, high salinity tertiary oil reservoir in north central Oklahoma, USA.</title>
        <authorList>
            <person name="Youssef N.H."/>
            <person name="Yadav A."/>
            <person name="Elshahed M.S."/>
        </authorList>
    </citation>
    <scope>NUCLEOTIDE SEQUENCE [LARGE SCALE GENOMIC DNA]</scope>
    <source>
        <strain evidence="2">ARYD3</strain>
    </source>
</reference>
<evidence type="ECO:0000313" key="2">
    <source>
        <dbReference type="EMBL" id="TYB30907.1"/>
    </source>
</evidence>
<dbReference type="InterPro" id="IPR011051">
    <property type="entry name" value="RmlC_Cupin_sf"/>
</dbReference>
<keyword evidence="3" id="KW-1185">Reference proteome</keyword>
<name>A0A5D0MB09_9BACT</name>
<dbReference type="AlphaFoldDB" id="A0A5D0MB09"/>
<dbReference type="Pfam" id="PF05899">
    <property type="entry name" value="Cupin_3"/>
    <property type="match status" value="1"/>
</dbReference>
<dbReference type="Proteomes" id="UP000324143">
    <property type="component" value="Unassembled WGS sequence"/>
</dbReference>
<evidence type="ECO:0000313" key="3">
    <source>
        <dbReference type="Proteomes" id="UP000324143"/>
    </source>
</evidence>
<organism evidence="2 3">
    <name type="scientific">Candidatus Mcinerneyibacterium aminivorans</name>
    <dbReference type="NCBI Taxonomy" id="2703815"/>
    <lineage>
        <taxon>Bacteria</taxon>
        <taxon>Candidatus Macinerneyibacteriota</taxon>
        <taxon>Candidatus Mcinerneyibacteria</taxon>
        <taxon>Candidatus Mcinerneyibacteriales</taxon>
        <taxon>Candidatus Mcinerneyibacteriaceae</taxon>
        <taxon>Candidatus Mcinerneyibacterium</taxon>
    </lineage>
</organism>
<gene>
    <name evidence="2" type="ORF">FXF47_06910</name>
</gene>
<accession>A0A5D0MB09</accession>
<comment type="caution">
    <text evidence="2">The sequence shown here is derived from an EMBL/GenBank/DDBJ whole genome shotgun (WGS) entry which is preliminary data.</text>
</comment>
<proteinExistence type="predicted"/>
<dbReference type="PANTHER" id="PTHR33271:SF22">
    <property type="entry name" value="OS04G0445200 PROTEIN"/>
    <property type="match status" value="1"/>
</dbReference>
<dbReference type="InterPro" id="IPR014710">
    <property type="entry name" value="RmlC-like_jellyroll"/>
</dbReference>